<dbReference type="PROSITE" id="PS51294">
    <property type="entry name" value="HTH_MYB"/>
    <property type="match status" value="1"/>
</dbReference>
<keyword evidence="7" id="KW-1185">Reference proteome</keyword>
<organism evidence="6 7">
    <name type="scientific">Chondrus crispus</name>
    <name type="common">Carrageen Irish moss</name>
    <name type="synonym">Polymorpha crispa</name>
    <dbReference type="NCBI Taxonomy" id="2769"/>
    <lineage>
        <taxon>Eukaryota</taxon>
        <taxon>Rhodophyta</taxon>
        <taxon>Florideophyceae</taxon>
        <taxon>Rhodymeniophycidae</taxon>
        <taxon>Gigartinales</taxon>
        <taxon>Gigartinaceae</taxon>
        <taxon>Chondrus</taxon>
    </lineage>
</organism>
<evidence type="ECO:0000313" key="7">
    <source>
        <dbReference type="Proteomes" id="UP000012073"/>
    </source>
</evidence>
<sequence length="1216" mass="134102">MLTSEAARRVLSTAKLRQGSQETAAIVSSQTKRYVPPITLGNAAVGIATNIEGISANSKSLPDGTDVPKESEVWKEGLQSLSKLLNPRAASPNRMPLRERLTPPASTPPPPPKPKTHSIPVLTGTKPLEPTIVSTRDSRSTPQTLVRALHASRSRAKVDEPAVAQHKAFDVRKGAQTEKVENKSERLKPAPGSPPQEKKPVERHSPLLKAPALPSLNLRSILSSGLTPSSTAVGKPVTSPDPLPDLRSLLRPVTSTTDPKKHPNEADNGASCHGPVSVPASAMSLLRSSPRARARKNDAEGTSKPLSSLSLPHSAVWKYLEPATQLGKGMPESDSLIQAIHGIDKRITEVEHKLIPLRTFKSMSSVKVESSPERVPAAITMSEDLGTMFAIAKQIAAGADLQDDFRPSVSTDPSQAALRLIVVQNHAKAAAASAALRPVCSHPDRGLQSIKEDFETTLPVVSRKVFAAVSCEVRKRKIEADARNRALRREYVSLRDSWLRKLKSARDKKSREKREATKERDRFLVLRTKGHSALLTSRTSSGRTSTKLFPSLSANGHLNSNTEVDALLAEIAAAGGTPGSKDIWSKTLAEIPDQNCSFVPCDNGSVFVEDPIADFTASQHVNPWYFKEKLVFLEKFIVYSKNFRKIASFLEHKSTRECSQFYYMNKLDLGLKQLAKESSGMKRKGILRSHIVNLAKKRLCFESDEVVEEQTRAFLSANSLVISSSFDRGHSSELMDLGGSRGNAHIDKAQLQSMKMMFKKRIMGEYGKLDVSDIDIEKFSRVIAMYGTDWKKVSAEMEIQGKSSTHYREFYRKNRRKLRQGLDNSSYPRLTVLPRWRSPSLRQSPRTSPQPSPRSSPSSSHRRLRRNMSAREIDELALTHAVHLPKLTPSASTAAHGKGSSPTAQNSAHQVQISNMEYRTAKDANRRRDGETESRKSKTSTWTSEEGEQFRQLFKRYGRDWKRIAHLMSPKTPTQVKGYWKKVAHEVGNGLPSDSTKTKGEKKRPRRSASVDELPGEETNDLERSSEKRSVSVKHIGASHGDRDRRETKRQRQNSPSVFPKEVTHSPSDKVCEGKLRTSMASPNLAEHSSRANGAINEYIGRDHPNGTESNEETDSKKIEGRKTFDMKFPPLRSTPVPVFRSIPAGKLGVEGSGGEKGRRGDVAVLGGVRTEGERGSENGPRQAELRRTAESYGVLAHLGARLDDASHGQKGKRQS</sequence>
<dbReference type="SUPFAM" id="SSF46689">
    <property type="entry name" value="Homeodomain-like"/>
    <property type="match status" value="2"/>
</dbReference>
<dbReference type="GO" id="GO:0000785">
    <property type="term" value="C:chromatin"/>
    <property type="evidence" value="ECO:0007669"/>
    <property type="project" value="TreeGrafter"/>
</dbReference>
<feature type="region of interest" description="Disordered" evidence="2">
    <location>
        <begin position="833"/>
        <end position="866"/>
    </location>
</feature>
<feature type="region of interest" description="Disordered" evidence="2">
    <location>
        <begin position="150"/>
        <end position="204"/>
    </location>
</feature>
<dbReference type="Proteomes" id="UP000012073">
    <property type="component" value="Unassembled WGS sequence"/>
</dbReference>
<feature type="compositionally biased region" description="Basic and acidic residues" evidence="2">
    <location>
        <begin position="1062"/>
        <end position="1076"/>
    </location>
</feature>
<dbReference type="OrthoDB" id="3068at2759"/>
<dbReference type="InterPro" id="IPR051571">
    <property type="entry name" value="N-CoR_corepressor"/>
</dbReference>
<dbReference type="PROSITE" id="PS50090">
    <property type="entry name" value="MYB_LIKE"/>
    <property type="match status" value="1"/>
</dbReference>
<feature type="compositionally biased region" description="Basic and acidic residues" evidence="2">
    <location>
        <begin position="1021"/>
        <end position="1030"/>
    </location>
</feature>
<dbReference type="CDD" id="cd00167">
    <property type="entry name" value="SANT"/>
    <property type="match status" value="1"/>
</dbReference>
<evidence type="ECO:0000259" key="4">
    <source>
        <dbReference type="PROSITE" id="PS51293"/>
    </source>
</evidence>
<dbReference type="InterPro" id="IPR001005">
    <property type="entry name" value="SANT/Myb"/>
</dbReference>
<dbReference type="PANTHER" id="PTHR13992">
    <property type="entry name" value="NUCLEAR RECEPTOR CO-REPRESSOR RELATED NCOR"/>
    <property type="match status" value="1"/>
</dbReference>
<feature type="domain" description="Myb-like" evidence="3">
    <location>
        <begin position="934"/>
        <end position="984"/>
    </location>
</feature>
<feature type="region of interest" description="Disordered" evidence="2">
    <location>
        <begin position="226"/>
        <end position="277"/>
    </location>
</feature>
<feature type="region of interest" description="Disordered" evidence="2">
    <location>
        <begin position="987"/>
        <end position="1186"/>
    </location>
</feature>
<dbReference type="Gene3D" id="1.10.10.60">
    <property type="entry name" value="Homeodomain-like"/>
    <property type="match status" value="1"/>
</dbReference>
<feature type="compositionally biased region" description="Low complexity" evidence="2">
    <location>
        <begin position="837"/>
        <end position="847"/>
    </location>
</feature>
<feature type="coiled-coil region" evidence="1">
    <location>
        <begin position="495"/>
        <end position="522"/>
    </location>
</feature>
<dbReference type="SMART" id="SM00717">
    <property type="entry name" value="SANT"/>
    <property type="match status" value="3"/>
</dbReference>
<dbReference type="GO" id="GO:0032991">
    <property type="term" value="C:protein-containing complex"/>
    <property type="evidence" value="ECO:0007669"/>
    <property type="project" value="UniProtKB-ARBA"/>
</dbReference>
<dbReference type="GO" id="GO:0005654">
    <property type="term" value="C:nucleoplasm"/>
    <property type="evidence" value="ECO:0007669"/>
    <property type="project" value="UniProtKB-ARBA"/>
</dbReference>
<dbReference type="InterPro" id="IPR017930">
    <property type="entry name" value="Myb_dom"/>
</dbReference>
<accession>R7Q3X6</accession>
<feature type="domain" description="SANT" evidence="4">
    <location>
        <begin position="627"/>
        <end position="670"/>
    </location>
</feature>
<feature type="domain" description="HTH myb-type" evidence="5">
    <location>
        <begin position="938"/>
        <end position="988"/>
    </location>
</feature>
<dbReference type="KEGG" id="ccp:CHC_T00002025001"/>
<feature type="compositionally biased region" description="Basic and acidic residues" evidence="2">
    <location>
        <begin position="919"/>
        <end position="936"/>
    </location>
</feature>
<evidence type="ECO:0000256" key="1">
    <source>
        <dbReference type="SAM" id="Coils"/>
    </source>
</evidence>
<protein>
    <recommendedName>
        <fullName evidence="8">SANT domain-containing protein</fullName>
    </recommendedName>
</protein>
<dbReference type="PROSITE" id="PS51293">
    <property type="entry name" value="SANT"/>
    <property type="match status" value="1"/>
</dbReference>
<evidence type="ECO:0000259" key="5">
    <source>
        <dbReference type="PROSITE" id="PS51294"/>
    </source>
</evidence>
<feature type="region of interest" description="Disordered" evidence="2">
    <location>
        <begin position="884"/>
        <end position="947"/>
    </location>
</feature>
<dbReference type="GO" id="GO:0006357">
    <property type="term" value="P:regulation of transcription by RNA polymerase II"/>
    <property type="evidence" value="ECO:0007669"/>
    <property type="project" value="TreeGrafter"/>
</dbReference>
<evidence type="ECO:0000256" key="2">
    <source>
        <dbReference type="SAM" id="MobiDB-lite"/>
    </source>
</evidence>
<dbReference type="Gramene" id="CDF33237">
    <property type="protein sequence ID" value="CDF33237"/>
    <property type="gene ID" value="CHC_T00002025001"/>
</dbReference>
<feature type="compositionally biased region" description="Basic and acidic residues" evidence="2">
    <location>
        <begin position="1114"/>
        <end position="1126"/>
    </location>
</feature>
<dbReference type="STRING" id="2769.R7Q3X6"/>
<dbReference type="EMBL" id="HG001638">
    <property type="protein sequence ID" value="CDF33237.1"/>
    <property type="molecule type" value="Genomic_DNA"/>
</dbReference>
<dbReference type="Gene3D" id="1.20.58.1880">
    <property type="match status" value="1"/>
</dbReference>
<dbReference type="InterPro" id="IPR009057">
    <property type="entry name" value="Homeodomain-like_sf"/>
</dbReference>
<reference evidence="7" key="1">
    <citation type="journal article" date="2013" name="Proc. Natl. Acad. Sci. U.S.A.">
        <title>Genome structure and metabolic features in the red seaweed Chondrus crispus shed light on evolution of the Archaeplastida.</title>
        <authorList>
            <person name="Collen J."/>
            <person name="Porcel B."/>
            <person name="Carre W."/>
            <person name="Ball S.G."/>
            <person name="Chaparro C."/>
            <person name="Tonon T."/>
            <person name="Barbeyron T."/>
            <person name="Michel G."/>
            <person name="Noel B."/>
            <person name="Valentin K."/>
            <person name="Elias M."/>
            <person name="Artiguenave F."/>
            <person name="Arun A."/>
            <person name="Aury J.M."/>
            <person name="Barbosa-Neto J.F."/>
            <person name="Bothwell J.H."/>
            <person name="Bouget F.Y."/>
            <person name="Brillet L."/>
            <person name="Cabello-Hurtado F."/>
            <person name="Capella-Gutierrez S."/>
            <person name="Charrier B."/>
            <person name="Cladiere L."/>
            <person name="Cock J.M."/>
            <person name="Coelho S.M."/>
            <person name="Colleoni C."/>
            <person name="Czjzek M."/>
            <person name="Da Silva C."/>
            <person name="Delage L."/>
            <person name="Denoeud F."/>
            <person name="Deschamps P."/>
            <person name="Dittami S.M."/>
            <person name="Gabaldon T."/>
            <person name="Gachon C.M."/>
            <person name="Groisillier A."/>
            <person name="Herve C."/>
            <person name="Jabbari K."/>
            <person name="Katinka M."/>
            <person name="Kloareg B."/>
            <person name="Kowalczyk N."/>
            <person name="Labadie K."/>
            <person name="Leblanc C."/>
            <person name="Lopez P.J."/>
            <person name="McLachlan D.H."/>
            <person name="Meslet-Cladiere L."/>
            <person name="Moustafa A."/>
            <person name="Nehr Z."/>
            <person name="Nyvall Collen P."/>
            <person name="Panaud O."/>
            <person name="Partensky F."/>
            <person name="Poulain J."/>
            <person name="Rensing S.A."/>
            <person name="Rousvoal S."/>
            <person name="Samson G."/>
            <person name="Symeonidi A."/>
            <person name="Weissenbach J."/>
            <person name="Zambounis A."/>
            <person name="Wincker P."/>
            <person name="Boyen C."/>
        </authorList>
    </citation>
    <scope>NUCLEOTIDE SEQUENCE [LARGE SCALE GENOMIC DNA]</scope>
    <source>
        <strain evidence="7">cv. Stackhouse</strain>
    </source>
</reference>
<dbReference type="InterPro" id="IPR017884">
    <property type="entry name" value="SANT_dom"/>
</dbReference>
<evidence type="ECO:0000259" key="3">
    <source>
        <dbReference type="PROSITE" id="PS50090"/>
    </source>
</evidence>
<evidence type="ECO:0008006" key="8">
    <source>
        <dbReference type="Google" id="ProtNLM"/>
    </source>
</evidence>
<evidence type="ECO:0000313" key="6">
    <source>
        <dbReference type="EMBL" id="CDF33237.1"/>
    </source>
</evidence>
<dbReference type="Pfam" id="PF00249">
    <property type="entry name" value="Myb_DNA-binding"/>
    <property type="match status" value="1"/>
</dbReference>
<dbReference type="RefSeq" id="XP_005713040.1">
    <property type="nucleotide sequence ID" value="XM_005712983.1"/>
</dbReference>
<dbReference type="GeneID" id="17320756"/>
<dbReference type="PANTHER" id="PTHR13992:SF39">
    <property type="entry name" value="SMRTER, ISOFORM G"/>
    <property type="match status" value="1"/>
</dbReference>
<feature type="compositionally biased region" description="Basic and acidic residues" evidence="2">
    <location>
        <begin position="167"/>
        <end position="188"/>
    </location>
</feature>
<feature type="compositionally biased region" description="Polar residues" evidence="2">
    <location>
        <begin position="900"/>
        <end position="917"/>
    </location>
</feature>
<gene>
    <name evidence="6" type="ORF">CHC_T00002025001</name>
</gene>
<name>R7Q3X6_CHOCR</name>
<keyword evidence="1" id="KW-0175">Coiled coil</keyword>
<dbReference type="AlphaFoldDB" id="R7Q3X6"/>
<proteinExistence type="predicted"/>
<feature type="region of interest" description="Disordered" evidence="2">
    <location>
        <begin position="84"/>
        <end position="125"/>
    </location>
</feature>